<dbReference type="AlphaFoldDB" id="A0A1D8AUS0"/>
<dbReference type="PANTHER" id="PTHR22916">
    <property type="entry name" value="GLYCOSYLTRANSFERASE"/>
    <property type="match status" value="1"/>
</dbReference>
<dbReference type="KEGG" id="obg:Verru16b_01659"/>
<dbReference type="OrthoDB" id="9770201at2"/>
<evidence type="ECO:0000259" key="1">
    <source>
        <dbReference type="Pfam" id="PF00535"/>
    </source>
</evidence>
<dbReference type="EMBL" id="CP016094">
    <property type="protein sequence ID" value="AOS44596.1"/>
    <property type="molecule type" value="Genomic_DNA"/>
</dbReference>
<name>A0A1D8AUS0_9BACT</name>
<protein>
    <submittedName>
        <fullName evidence="2">Glycosyltransferase EpsE</fullName>
        <ecNumber evidence="2">2.4.-.-</ecNumber>
    </submittedName>
</protein>
<dbReference type="PANTHER" id="PTHR22916:SF3">
    <property type="entry name" value="UDP-GLCNAC:BETAGAL BETA-1,3-N-ACETYLGLUCOSAMINYLTRANSFERASE-LIKE PROTEIN 1"/>
    <property type="match status" value="1"/>
</dbReference>
<organism evidence="2 3">
    <name type="scientific">Lacunisphaera limnophila</name>
    <dbReference type="NCBI Taxonomy" id="1838286"/>
    <lineage>
        <taxon>Bacteria</taxon>
        <taxon>Pseudomonadati</taxon>
        <taxon>Verrucomicrobiota</taxon>
        <taxon>Opitutia</taxon>
        <taxon>Opitutales</taxon>
        <taxon>Opitutaceae</taxon>
        <taxon>Lacunisphaera</taxon>
    </lineage>
</organism>
<keyword evidence="2" id="KW-0808">Transferase</keyword>
<dbReference type="RefSeq" id="WP_069961830.1">
    <property type="nucleotide sequence ID" value="NZ_CP016094.1"/>
</dbReference>
<gene>
    <name evidence="2" type="primary">epsE_3</name>
    <name evidence="2" type="ORF">Verru16b_01659</name>
</gene>
<dbReference type="InterPro" id="IPR001173">
    <property type="entry name" value="Glyco_trans_2-like"/>
</dbReference>
<dbReference type="STRING" id="1838286.Verru16b_01659"/>
<dbReference type="Gene3D" id="3.90.550.10">
    <property type="entry name" value="Spore Coat Polysaccharide Biosynthesis Protein SpsA, Chain A"/>
    <property type="match status" value="1"/>
</dbReference>
<keyword evidence="3" id="KW-1185">Reference proteome</keyword>
<dbReference type="Pfam" id="PF00535">
    <property type="entry name" value="Glycos_transf_2"/>
    <property type="match status" value="1"/>
</dbReference>
<dbReference type="InterPro" id="IPR029044">
    <property type="entry name" value="Nucleotide-diphossugar_trans"/>
</dbReference>
<feature type="domain" description="Glycosyltransferase 2-like" evidence="1">
    <location>
        <begin position="5"/>
        <end position="115"/>
    </location>
</feature>
<dbReference type="GO" id="GO:0016758">
    <property type="term" value="F:hexosyltransferase activity"/>
    <property type="evidence" value="ECO:0007669"/>
    <property type="project" value="UniProtKB-ARBA"/>
</dbReference>
<dbReference type="EC" id="2.4.-.-" evidence="2"/>
<dbReference type="Proteomes" id="UP000095228">
    <property type="component" value="Chromosome"/>
</dbReference>
<evidence type="ECO:0000313" key="2">
    <source>
        <dbReference type="EMBL" id="AOS44596.1"/>
    </source>
</evidence>
<keyword evidence="2" id="KW-0328">Glycosyltransferase</keyword>
<proteinExistence type="predicted"/>
<accession>A0A1D8AUS0</accession>
<dbReference type="SUPFAM" id="SSF53448">
    <property type="entry name" value="Nucleotide-diphospho-sugar transferases"/>
    <property type="match status" value="1"/>
</dbReference>
<reference evidence="2 3" key="1">
    <citation type="submission" date="2016-06" db="EMBL/GenBank/DDBJ databases">
        <title>Three novel species with peptidoglycan cell walls form the new genus Lacunisphaera gen. nov. in the family Opitutaceae of the verrucomicrobial subdivision 4.</title>
        <authorList>
            <person name="Rast P."/>
            <person name="Gloeckner I."/>
            <person name="Jogler M."/>
            <person name="Boedeker C."/>
            <person name="Jeske O."/>
            <person name="Wiegand S."/>
            <person name="Reinhardt R."/>
            <person name="Schumann P."/>
            <person name="Rohde M."/>
            <person name="Spring S."/>
            <person name="Gloeckner F.O."/>
            <person name="Jogler C."/>
        </authorList>
    </citation>
    <scope>NUCLEOTIDE SEQUENCE [LARGE SCALE GENOMIC DNA]</scope>
    <source>
        <strain evidence="2 3">IG16b</strain>
    </source>
</reference>
<evidence type="ECO:0000313" key="3">
    <source>
        <dbReference type="Proteomes" id="UP000095228"/>
    </source>
</evidence>
<sequence>MPVVSVLLPYHRVTPFLRPAVESILGQTLRDLELILVDNGTGGGRDVLGEAGRDPRVRLIAFDTNRGGAAALNAARAQARGEYFAHMDSDDIALPTRLERQVAVLRAEPGLGLLSTHALVIDEAGAVTGSQFTLASEREERIFSAYSLPITNPTVMGPRAVFERFPMRGEFLVSADYDFFARVIESHPCRCLPEPLLHYRTHPGQVTLSRRNLMILNACLIRLLTARRRAGRPEDFGALLDAHRAWLAEPPPAAICYGHFAGLALAERFDVLAIFLARRRVAAERRWSVLGAATGMLCRALARPAADRARLLRMFFTGPVRAHGLRPL</sequence>